<organism evidence="1 2">
    <name type="scientific">Coprinopsis cinerea (strain Okayama-7 / 130 / ATCC MYA-4618 / FGSC 9003)</name>
    <name type="common">Inky cap fungus</name>
    <name type="synonym">Hormographiella aspergillata</name>
    <dbReference type="NCBI Taxonomy" id="240176"/>
    <lineage>
        <taxon>Eukaryota</taxon>
        <taxon>Fungi</taxon>
        <taxon>Dikarya</taxon>
        <taxon>Basidiomycota</taxon>
        <taxon>Agaricomycotina</taxon>
        <taxon>Agaricomycetes</taxon>
        <taxon>Agaricomycetidae</taxon>
        <taxon>Agaricales</taxon>
        <taxon>Agaricineae</taxon>
        <taxon>Psathyrellaceae</taxon>
        <taxon>Coprinopsis</taxon>
    </lineage>
</organism>
<dbReference type="Proteomes" id="UP000001861">
    <property type="component" value="Unassembled WGS sequence"/>
</dbReference>
<evidence type="ECO:0000313" key="2">
    <source>
        <dbReference type="Proteomes" id="UP000001861"/>
    </source>
</evidence>
<dbReference type="InParanoid" id="A8PBD4"/>
<dbReference type="HOGENOM" id="CLU_1844982_0_0_1"/>
<dbReference type="RefSeq" id="XP_001840156.2">
    <property type="nucleotide sequence ID" value="XM_001840104.2"/>
</dbReference>
<protein>
    <submittedName>
        <fullName evidence="1">Uncharacterized protein</fullName>
    </submittedName>
</protein>
<gene>
    <name evidence="1" type="ORF">CC1G_02619</name>
</gene>
<name>A8PBD4_COPC7</name>
<dbReference type="VEuPathDB" id="FungiDB:CC1G_02619"/>
<evidence type="ECO:0000313" key="1">
    <source>
        <dbReference type="EMBL" id="EAU81603.2"/>
    </source>
</evidence>
<reference evidence="1 2" key="1">
    <citation type="journal article" date="2010" name="Proc. Natl. Acad. Sci. U.S.A.">
        <title>Insights into evolution of multicellular fungi from the assembled chromosomes of the mushroom Coprinopsis cinerea (Coprinus cinereus).</title>
        <authorList>
            <person name="Stajich J.E."/>
            <person name="Wilke S.K."/>
            <person name="Ahren D."/>
            <person name="Au C.H."/>
            <person name="Birren B.W."/>
            <person name="Borodovsky M."/>
            <person name="Burns C."/>
            <person name="Canback B."/>
            <person name="Casselton L.A."/>
            <person name="Cheng C.K."/>
            <person name="Deng J."/>
            <person name="Dietrich F.S."/>
            <person name="Fargo D.C."/>
            <person name="Farman M.L."/>
            <person name="Gathman A.C."/>
            <person name="Goldberg J."/>
            <person name="Guigo R."/>
            <person name="Hoegger P.J."/>
            <person name="Hooker J.B."/>
            <person name="Huggins A."/>
            <person name="James T.Y."/>
            <person name="Kamada T."/>
            <person name="Kilaru S."/>
            <person name="Kodira C."/>
            <person name="Kues U."/>
            <person name="Kupfer D."/>
            <person name="Kwan H.S."/>
            <person name="Lomsadze A."/>
            <person name="Li W."/>
            <person name="Lilly W.W."/>
            <person name="Ma L.J."/>
            <person name="Mackey A.J."/>
            <person name="Manning G."/>
            <person name="Martin F."/>
            <person name="Muraguchi H."/>
            <person name="Natvig D.O."/>
            <person name="Palmerini H."/>
            <person name="Ramesh M.A."/>
            <person name="Rehmeyer C.J."/>
            <person name="Roe B.A."/>
            <person name="Shenoy N."/>
            <person name="Stanke M."/>
            <person name="Ter-Hovhannisyan V."/>
            <person name="Tunlid A."/>
            <person name="Velagapudi R."/>
            <person name="Vision T.J."/>
            <person name="Zeng Q."/>
            <person name="Zolan M.E."/>
            <person name="Pukkila P.J."/>
        </authorList>
    </citation>
    <scope>NUCLEOTIDE SEQUENCE [LARGE SCALE GENOMIC DNA]</scope>
    <source>
        <strain evidence="2">Okayama-7 / 130 / ATCC MYA-4618 / FGSC 9003</strain>
    </source>
</reference>
<dbReference type="EMBL" id="AACS02000004">
    <property type="protein sequence ID" value="EAU81603.2"/>
    <property type="molecule type" value="Genomic_DNA"/>
</dbReference>
<comment type="caution">
    <text evidence="1">The sequence shown here is derived from an EMBL/GenBank/DDBJ whole genome shotgun (WGS) entry which is preliminary data.</text>
</comment>
<sequence length="139" mass="15511">MSNFSSSPTPDRYVQNAINAVLDVASGQLRQHLTRLYVVSSIFHFALPPRRGPVCPRIEYLHFRDNQGPVAARFRSLTPIGQDLVFRHVCEKLREKYYANAVALQASFPNVDSAWNDITEKVDSGSGQAAHIRVSSCPP</sequence>
<dbReference type="AlphaFoldDB" id="A8PBD4"/>
<proteinExistence type="predicted"/>
<dbReference type="KEGG" id="cci:CC1G_02619"/>
<keyword evidence="2" id="KW-1185">Reference proteome</keyword>
<dbReference type="GeneID" id="6016788"/>
<accession>A8PBD4</accession>